<evidence type="ECO:0000313" key="3">
    <source>
        <dbReference type="Proteomes" id="UP000775213"/>
    </source>
</evidence>
<evidence type="ECO:0000313" key="2">
    <source>
        <dbReference type="EMBL" id="KAH0466595.1"/>
    </source>
</evidence>
<protein>
    <submittedName>
        <fullName evidence="2">Uncharacterized protein</fullName>
    </submittedName>
</protein>
<dbReference type="Proteomes" id="UP000775213">
    <property type="component" value="Unassembled WGS sequence"/>
</dbReference>
<name>A0AAV7HGQ7_DENCH</name>
<evidence type="ECO:0000256" key="1">
    <source>
        <dbReference type="SAM" id="Phobius"/>
    </source>
</evidence>
<proteinExistence type="predicted"/>
<accession>A0AAV7HGQ7</accession>
<keyword evidence="1" id="KW-0812">Transmembrane</keyword>
<comment type="caution">
    <text evidence="2">The sequence shown here is derived from an EMBL/GenBank/DDBJ whole genome shotgun (WGS) entry which is preliminary data.</text>
</comment>
<keyword evidence="1" id="KW-0472">Membrane</keyword>
<organism evidence="2 3">
    <name type="scientific">Dendrobium chrysotoxum</name>
    <name type="common">Orchid</name>
    <dbReference type="NCBI Taxonomy" id="161865"/>
    <lineage>
        <taxon>Eukaryota</taxon>
        <taxon>Viridiplantae</taxon>
        <taxon>Streptophyta</taxon>
        <taxon>Embryophyta</taxon>
        <taxon>Tracheophyta</taxon>
        <taxon>Spermatophyta</taxon>
        <taxon>Magnoliopsida</taxon>
        <taxon>Liliopsida</taxon>
        <taxon>Asparagales</taxon>
        <taxon>Orchidaceae</taxon>
        <taxon>Epidendroideae</taxon>
        <taxon>Malaxideae</taxon>
        <taxon>Dendrobiinae</taxon>
        <taxon>Dendrobium</taxon>
    </lineage>
</organism>
<reference evidence="2 3" key="1">
    <citation type="journal article" date="2021" name="Hortic Res">
        <title>Chromosome-scale assembly of the Dendrobium chrysotoxum genome enhances the understanding of orchid evolution.</title>
        <authorList>
            <person name="Zhang Y."/>
            <person name="Zhang G.Q."/>
            <person name="Zhang D."/>
            <person name="Liu X.D."/>
            <person name="Xu X.Y."/>
            <person name="Sun W.H."/>
            <person name="Yu X."/>
            <person name="Zhu X."/>
            <person name="Wang Z.W."/>
            <person name="Zhao X."/>
            <person name="Zhong W.Y."/>
            <person name="Chen H."/>
            <person name="Yin W.L."/>
            <person name="Huang T."/>
            <person name="Niu S.C."/>
            <person name="Liu Z.J."/>
        </authorList>
    </citation>
    <scope>NUCLEOTIDE SEQUENCE [LARGE SCALE GENOMIC DNA]</scope>
    <source>
        <strain evidence="2">Lindl</strain>
    </source>
</reference>
<dbReference type="EMBL" id="JAGFBR010000005">
    <property type="protein sequence ID" value="KAH0466595.1"/>
    <property type="molecule type" value="Genomic_DNA"/>
</dbReference>
<keyword evidence="3" id="KW-1185">Reference proteome</keyword>
<dbReference type="AlphaFoldDB" id="A0AAV7HGQ7"/>
<feature type="transmembrane region" description="Helical" evidence="1">
    <location>
        <begin position="80"/>
        <end position="100"/>
    </location>
</feature>
<keyword evidence="1" id="KW-1133">Transmembrane helix</keyword>
<gene>
    <name evidence="2" type="ORF">IEQ34_003833</name>
</gene>
<sequence length="225" mass="25914">MKLYGLYLIGLWDSRHVAIQLILFHVLQLHFFNNSFFMLWVLFLIHQVTVSRIIPSFAHILVEADISKKHLKEILLRSKFLIFIPIVKFVDMLLMIALYLHPKLKRFQHQHGVVDGININRKIIEPISSNSNPPSHQIEVLKDLPNDDVLCISKNVDKIVHGFNITDNVVDLNEYTEGPELIFSHKSFVDTAPVVHMNVALSQPIGYMVNLDAIQEQNQSQNGYN</sequence>